<evidence type="ECO:0008006" key="7">
    <source>
        <dbReference type="Google" id="ProtNLM"/>
    </source>
</evidence>
<dbReference type="STRING" id="22663.A0A2I0GJI9"/>
<accession>A0A2I0GJI9</accession>
<dbReference type="PANTHER" id="PTHR20854">
    <property type="entry name" value="INOSITOL MONOPHOSPHATASE"/>
    <property type="match status" value="1"/>
</dbReference>
<evidence type="ECO:0000313" key="5">
    <source>
        <dbReference type="EMBL" id="PKH56553.1"/>
    </source>
</evidence>
<sequence>GVRRLGAAAVDMCHVALGIVEAYWEYRLKPWDMAAGVLIVEEAGGAVTRMDGGKFCLFDRSVLVSNGILHDKVRVLSSKFQEFLNPFL</sequence>
<dbReference type="Pfam" id="PF00459">
    <property type="entry name" value="Inositol_P"/>
    <property type="match status" value="1"/>
</dbReference>
<dbReference type="GO" id="GO:0008934">
    <property type="term" value="F:inositol monophosphate 1-phosphatase activity"/>
    <property type="evidence" value="ECO:0007669"/>
    <property type="project" value="TreeGrafter"/>
</dbReference>
<evidence type="ECO:0000256" key="2">
    <source>
        <dbReference type="ARBA" id="ARBA00022723"/>
    </source>
</evidence>
<organism evidence="5 6">
    <name type="scientific">Punica granatum</name>
    <name type="common">Pomegranate</name>
    <dbReference type="NCBI Taxonomy" id="22663"/>
    <lineage>
        <taxon>Eukaryota</taxon>
        <taxon>Viridiplantae</taxon>
        <taxon>Streptophyta</taxon>
        <taxon>Embryophyta</taxon>
        <taxon>Tracheophyta</taxon>
        <taxon>Spermatophyta</taxon>
        <taxon>Magnoliopsida</taxon>
        <taxon>eudicotyledons</taxon>
        <taxon>Gunneridae</taxon>
        <taxon>Pentapetalae</taxon>
        <taxon>rosids</taxon>
        <taxon>malvids</taxon>
        <taxon>Myrtales</taxon>
        <taxon>Lythraceae</taxon>
        <taxon>Punica</taxon>
    </lineage>
</organism>
<evidence type="ECO:0000256" key="4">
    <source>
        <dbReference type="PIRSR" id="PIRSR600760-2"/>
    </source>
</evidence>
<gene>
    <name evidence="5" type="ORF">CRG98_050304</name>
</gene>
<comment type="cofactor">
    <cofactor evidence="4">
        <name>Mg(2+)</name>
        <dbReference type="ChEBI" id="CHEBI:18420"/>
    </cofactor>
</comment>
<dbReference type="AlphaFoldDB" id="A0A2I0GJI9"/>
<dbReference type="EMBL" id="PGOL01045125">
    <property type="protein sequence ID" value="PKH56553.1"/>
    <property type="molecule type" value="Genomic_DNA"/>
</dbReference>
<dbReference type="InterPro" id="IPR000760">
    <property type="entry name" value="Inositol_monophosphatase-like"/>
</dbReference>
<dbReference type="Proteomes" id="UP000233551">
    <property type="component" value="Unassembled WGS sequence"/>
</dbReference>
<proteinExistence type="inferred from homology"/>
<dbReference type="Gene3D" id="3.40.190.80">
    <property type="match status" value="1"/>
</dbReference>
<comment type="similarity">
    <text evidence="1">Belongs to the inositol monophosphatase superfamily.</text>
</comment>
<dbReference type="PANTHER" id="PTHR20854:SF17">
    <property type="entry name" value="PHOSPHATASE IMPL1, CHLOROPLASTIC"/>
    <property type="match status" value="1"/>
</dbReference>
<dbReference type="GO" id="GO:0046854">
    <property type="term" value="P:phosphatidylinositol phosphate biosynthetic process"/>
    <property type="evidence" value="ECO:0007669"/>
    <property type="project" value="InterPro"/>
</dbReference>
<evidence type="ECO:0000313" key="6">
    <source>
        <dbReference type="Proteomes" id="UP000233551"/>
    </source>
</evidence>
<dbReference type="InterPro" id="IPR020550">
    <property type="entry name" value="Inositol_monophosphatase_CS"/>
</dbReference>
<reference evidence="5 6" key="1">
    <citation type="submission" date="2017-11" db="EMBL/GenBank/DDBJ databases">
        <title>De-novo sequencing of pomegranate (Punica granatum L.) genome.</title>
        <authorList>
            <person name="Akparov Z."/>
            <person name="Amiraslanov A."/>
            <person name="Hajiyeva S."/>
            <person name="Abbasov M."/>
            <person name="Kaur K."/>
            <person name="Hamwieh A."/>
            <person name="Solovyev V."/>
            <person name="Salamov A."/>
            <person name="Braich B."/>
            <person name="Kosarev P."/>
            <person name="Mahmoud A."/>
            <person name="Hajiyev E."/>
            <person name="Babayeva S."/>
            <person name="Izzatullayeva V."/>
            <person name="Mammadov A."/>
            <person name="Mammadov A."/>
            <person name="Sharifova S."/>
            <person name="Ojaghi J."/>
            <person name="Eynullazada K."/>
            <person name="Bayramov B."/>
            <person name="Abdulazimova A."/>
            <person name="Shahmuradov I."/>
        </authorList>
    </citation>
    <scope>NUCLEOTIDE SEQUENCE [LARGE SCALE GENOMIC DNA]</scope>
    <source>
        <strain evidence="6">cv. AG2017</strain>
        <tissue evidence="5">Leaf</tissue>
    </source>
</reference>
<dbReference type="GO" id="GO:0046872">
    <property type="term" value="F:metal ion binding"/>
    <property type="evidence" value="ECO:0007669"/>
    <property type="project" value="UniProtKB-KW"/>
</dbReference>
<evidence type="ECO:0000256" key="1">
    <source>
        <dbReference type="ARBA" id="ARBA00009759"/>
    </source>
</evidence>
<feature type="non-terminal residue" evidence="5">
    <location>
        <position position="1"/>
    </location>
</feature>
<dbReference type="PROSITE" id="PS00630">
    <property type="entry name" value="IMP_2"/>
    <property type="match status" value="1"/>
</dbReference>
<feature type="binding site" evidence="4">
    <location>
        <position position="32"/>
    </location>
    <ligand>
        <name>Mg(2+)</name>
        <dbReference type="ChEBI" id="CHEBI:18420"/>
        <label>1</label>
        <note>catalytic</note>
    </ligand>
</feature>
<keyword evidence="2 4" id="KW-0479">Metal-binding</keyword>
<protein>
    <recommendedName>
        <fullName evidence="7">Inositol monophosphatase</fullName>
    </recommendedName>
</protein>
<dbReference type="GO" id="GO:0006020">
    <property type="term" value="P:inositol metabolic process"/>
    <property type="evidence" value="ECO:0007669"/>
    <property type="project" value="TreeGrafter"/>
</dbReference>
<dbReference type="SUPFAM" id="SSF56655">
    <property type="entry name" value="Carbohydrate phosphatase"/>
    <property type="match status" value="1"/>
</dbReference>
<dbReference type="GO" id="GO:0007165">
    <property type="term" value="P:signal transduction"/>
    <property type="evidence" value="ECO:0007669"/>
    <property type="project" value="TreeGrafter"/>
</dbReference>
<evidence type="ECO:0000256" key="3">
    <source>
        <dbReference type="ARBA" id="ARBA00022842"/>
    </source>
</evidence>
<keyword evidence="6" id="KW-1185">Reference proteome</keyword>
<name>A0A2I0GJI9_PUNGR</name>
<keyword evidence="3 4" id="KW-0460">Magnesium</keyword>
<comment type="caution">
    <text evidence="5">The sequence shown here is derived from an EMBL/GenBank/DDBJ whole genome shotgun (WGS) entry which is preliminary data.</text>
</comment>